<evidence type="ECO:0000259" key="1">
    <source>
        <dbReference type="Pfam" id="PF01636"/>
    </source>
</evidence>
<gene>
    <name evidence="2" type="ORF">RU97_GL002272</name>
</gene>
<keyword evidence="3" id="KW-1185">Reference proteome</keyword>
<sequence length="259" mass="30371">MEFQLDKEWRLRPIQGDTGKTYMGIRGNERVFIKRNTSPLLAALSREGITPKLVWTKRTGNGDVLTAQEWLDGRLLSPQEIGQRSDVIHLLYQMHHSLSLKNMLEKIGGQEVLPIDLLTQYMVNLPNEVKQNHYLAKVFRFLEDHIPPYHSGEFSVVHGDVTHRNWLQSEQGLYLVDWDSVMLADPAVDLGILLGHYVEFDQWPQWLTAYGMRPTQENIDRIFWYATINFLQEIVRQYRRGDSKNMNKEILLLKRTFTY</sequence>
<dbReference type="AlphaFoldDB" id="A0A1L8REK1"/>
<accession>A0A1L8REK1</accession>
<dbReference type="Pfam" id="PF01636">
    <property type="entry name" value="APH"/>
    <property type="match status" value="1"/>
</dbReference>
<dbReference type="SUPFAM" id="SSF56112">
    <property type="entry name" value="Protein kinase-like (PK-like)"/>
    <property type="match status" value="1"/>
</dbReference>
<protein>
    <submittedName>
        <fullName evidence="2">Phosphotransferase</fullName>
    </submittedName>
</protein>
<dbReference type="InterPro" id="IPR002575">
    <property type="entry name" value="Aminoglycoside_PTrfase"/>
</dbReference>
<name>A0A1L8REK1_9ENTE</name>
<dbReference type="EMBL" id="JXKH01000005">
    <property type="protein sequence ID" value="OJG18199.1"/>
    <property type="molecule type" value="Genomic_DNA"/>
</dbReference>
<dbReference type="RefSeq" id="WP_067395737.1">
    <property type="nucleotide sequence ID" value="NZ_JXKH01000005.1"/>
</dbReference>
<dbReference type="Proteomes" id="UP000181884">
    <property type="component" value="Unassembled WGS sequence"/>
</dbReference>
<dbReference type="PANTHER" id="PTHR40086">
    <property type="entry name" value="PHOSPHOTRANSFERASE YTMP-RELATED"/>
    <property type="match status" value="1"/>
</dbReference>
<dbReference type="Gene3D" id="3.90.1200.10">
    <property type="match status" value="1"/>
</dbReference>
<evidence type="ECO:0000313" key="3">
    <source>
        <dbReference type="Proteomes" id="UP000181884"/>
    </source>
</evidence>
<feature type="domain" description="Aminoglycoside phosphotransferase" evidence="1">
    <location>
        <begin position="40"/>
        <end position="212"/>
    </location>
</feature>
<dbReference type="InterPro" id="IPR052077">
    <property type="entry name" value="CcrZ_PhaseVar_Mediator"/>
</dbReference>
<organism evidence="2 3">
    <name type="scientific">Enterococcus canis</name>
    <dbReference type="NCBI Taxonomy" id="214095"/>
    <lineage>
        <taxon>Bacteria</taxon>
        <taxon>Bacillati</taxon>
        <taxon>Bacillota</taxon>
        <taxon>Bacilli</taxon>
        <taxon>Lactobacillales</taxon>
        <taxon>Enterococcaceae</taxon>
        <taxon>Enterococcus</taxon>
    </lineage>
</organism>
<evidence type="ECO:0000313" key="2">
    <source>
        <dbReference type="EMBL" id="OJG18199.1"/>
    </source>
</evidence>
<dbReference type="GO" id="GO:0016740">
    <property type="term" value="F:transferase activity"/>
    <property type="evidence" value="ECO:0007669"/>
    <property type="project" value="UniProtKB-KW"/>
</dbReference>
<dbReference type="InterPro" id="IPR011009">
    <property type="entry name" value="Kinase-like_dom_sf"/>
</dbReference>
<proteinExistence type="predicted"/>
<keyword evidence="2" id="KW-0808">Transferase</keyword>
<dbReference type="STRING" id="214095.RU97_GL002272"/>
<dbReference type="PANTHER" id="PTHR40086:SF1">
    <property type="entry name" value="CELL CYCLE REGULATOR CCRZ"/>
    <property type="match status" value="1"/>
</dbReference>
<reference evidence="2 3" key="1">
    <citation type="submission" date="2014-12" db="EMBL/GenBank/DDBJ databases">
        <title>Draft genome sequences of 29 type strains of Enterococci.</title>
        <authorList>
            <person name="Zhong Z."/>
            <person name="Sun Z."/>
            <person name="Liu W."/>
            <person name="Zhang W."/>
            <person name="Zhang H."/>
        </authorList>
    </citation>
    <scope>NUCLEOTIDE SEQUENCE [LARGE SCALE GENOMIC DNA]</scope>
    <source>
        <strain evidence="2 3">DSM 17029</strain>
    </source>
</reference>
<comment type="caution">
    <text evidence="2">The sequence shown here is derived from an EMBL/GenBank/DDBJ whole genome shotgun (WGS) entry which is preliminary data.</text>
</comment>